<dbReference type="InterPro" id="IPR052786">
    <property type="entry name" value="Spore_wall_assembly"/>
</dbReference>
<name>A0A166INF5_9AGAM</name>
<dbReference type="Proteomes" id="UP000076798">
    <property type="component" value="Unassembled WGS sequence"/>
</dbReference>
<gene>
    <name evidence="3" type="ORF">SISSUDRAFT_1039836</name>
</gene>
<dbReference type="AlphaFoldDB" id="A0A166INF5"/>
<dbReference type="OrthoDB" id="10012223at2759"/>
<accession>A0A166INF5</accession>
<organism evidence="3 4">
    <name type="scientific">Sistotremastrum suecicum HHB10207 ss-3</name>
    <dbReference type="NCBI Taxonomy" id="1314776"/>
    <lineage>
        <taxon>Eukaryota</taxon>
        <taxon>Fungi</taxon>
        <taxon>Dikarya</taxon>
        <taxon>Basidiomycota</taxon>
        <taxon>Agaricomycotina</taxon>
        <taxon>Agaricomycetes</taxon>
        <taxon>Sistotremastrales</taxon>
        <taxon>Sistotremastraceae</taxon>
        <taxon>Sistotremastrum</taxon>
    </lineage>
</organism>
<dbReference type="PANTHER" id="PTHR34292:SF2">
    <property type="entry name" value="OUTER SPORE WALL PROTEIN LDS1"/>
    <property type="match status" value="1"/>
</dbReference>
<feature type="transmembrane region" description="Helical" evidence="2">
    <location>
        <begin position="192"/>
        <end position="211"/>
    </location>
</feature>
<proteinExistence type="predicted"/>
<sequence>MSTIDSSRESISKLDSSDIHASLRQSRLDFPPTYIIVGVYRLVTTKSLYVPIWDKCRHGLQRGVIVAAIWTGLTFNIQRAFVKLFLVNSPRVTGLSHDTLFGYKLPFTVTTYATILFISSQIHAIIFFFLSKNIRIARDRAWDETVKSRGKGPEFWQPYVEEWQNPPAVEIGGRTWEKWVGNWLQRYIVQRVILLPLNFYPGLGLLAAAYFKGITTSRYLHKPYFAAKKMTPQQVAVFMEERKYYYRAFGFAAALVESLPIIGLLFSVSNRIGAAMWAHDLEKIQHMHASGELKPLQPRIITLPGSETELAEIRPKVAQGSQLGGSVSGSHHSTTTSMSGSWEDINSDKSL</sequence>
<feature type="transmembrane region" description="Helical" evidence="2">
    <location>
        <begin position="64"/>
        <end position="87"/>
    </location>
</feature>
<dbReference type="STRING" id="1314776.A0A166INF5"/>
<feature type="region of interest" description="Disordered" evidence="1">
    <location>
        <begin position="320"/>
        <end position="351"/>
    </location>
</feature>
<feature type="transmembrane region" description="Helical" evidence="2">
    <location>
        <begin position="107"/>
        <end position="130"/>
    </location>
</feature>
<protein>
    <submittedName>
        <fullName evidence="3">Uncharacterized protein</fullName>
    </submittedName>
</protein>
<feature type="transmembrane region" description="Helical" evidence="2">
    <location>
        <begin position="244"/>
        <end position="266"/>
    </location>
</feature>
<evidence type="ECO:0000256" key="1">
    <source>
        <dbReference type="SAM" id="MobiDB-lite"/>
    </source>
</evidence>
<evidence type="ECO:0000313" key="3">
    <source>
        <dbReference type="EMBL" id="KZT43914.1"/>
    </source>
</evidence>
<keyword evidence="2" id="KW-0812">Transmembrane</keyword>
<keyword evidence="2" id="KW-1133">Transmembrane helix</keyword>
<reference evidence="3 4" key="1">
    <citation type="journal article" date="2016" name="Mol. Biol. Evol.">
        <title>Comparative Genomics of Early-Diverging Mushroom-Forming Fungi Provides Insights into the Origins of Lignocellulose Decay Capabilities.</title>
        <authorList>
            <person name="Nagy L.G."/>
            <person name="Riley R."/>
            <person name="Tritt A."/>
            <person name="Adam C."/>
            <person name="Daum C."/>
            <person name="Floudas D."/>
            <person name="Sun H."/>
            <person name="Yadav J.S."/>
            <person name="Pangilinan J."/>
            <person name="Larsson K.H."/>
            <person name="Matsuura K."/>
            <person name="Barry K."/>
            <person name="Labutti K."/>
            <person name="Kuo R."/>
            <person name="Ohm R.A."/>
            <person name="Bhattacharya S.S."/>
            <person name="Shirouzu T."/>
            <person name="Yoshinaga Y."/>
            <person name="Martin F.M."/>
            <person name="Grigoriev I.V."/>
            <person name="Hibbett D.S."/>
        </authorList>
    </citation>
    <scope>NUCLEOTIDE SEQUENCE [LARGE SCALE GENOMIC DNA]</scope>
    <source>
        <strain evidence="3 4">HHB10207 ss-3</strain>
    </source>
</reference>
<evidence type="ECO:0000256" key="2">
    <source>
        <dbReference type="SAM" id="Phobius"/>
    </source>
</evidence>
<keyword evidence="2" id="KW-0472">Membrane</keyword>
<feature type="compositionally biased region" description="Low complexity" evidence="1">
    <location>
        <begin position="328"/>
        <end position="341"/>
    </location>
</feature>
<evidence type="ECO:0000313" key="4">
    <source>
        <dbReference type="Proteomes" id="UP000076798"/>
    </source>
</evidence>
<dbReference type="EMBL" id="KV428006">
    <property type="protein sequence ID" value="KZT43914.1"/>
    <property type="molecule type" value="Genomic_DNA"/>
</dbReference>
<dbReference type="PANTHER" id="PTHR34292">
    <property type="entry name" value="OUTER SPORE WALL PROTEIN LDS1"/>
    <property type="match status" value="1"/>
</dbReference>
<keyword evidence="4" id="KW-1185">Reference proteome</keyword>